<sequence length="83" mass="9941">MAKQITRKCNRENRTFLGITNDKLEIKGNLRLPVEINNRRFYETFIITPISENEVPIDFLYGYMTMEENYNHDKENKKAQDIL</sequence>
<name>S9XEP1_SCHCR</name>
<dbReference type="GeneID" id="25039297"/>
<protein>
    <submittedName>
        <fullName evidence="1">Uncharacterized protein</fullName>
    </submittedName>
</protein>
<dbReference type="Proteomes" id="UP000015464">
    <property type="component" value="Unassembled WGS sequence"/>
</dbReference>
<gene>
    <name evidence="1" type="ORF">SPOG_04984</name>
</gene>
<evidence type="ECO:0000313" key="2">
    <source>
        <dbReference type="Proteomes" id="UP000015464"/>
    </source>
</evidence>
<proteinExistence type="predicted"/>
<dbReference type="EMBL" id="KE546989">
    <property type="protein sequence ID" value="EPY52256.1"/>
    <property type="molecule type" value="Genomic_DNA"/>
</dbReference>
<dbReference type="RefSeq" id="XP_013022921.1">
    <property type="nucleotide sequence ID" value="XM_013167467.1"/>
</dbReference>
<dbReference type="AlphaFoldDB" id="S9XEP1"/>
<organism evidence="1 2">
    <name type="scientific">Schizosaccharomyces cryophilus (strain OY26 / ATCC MYA-4695 / CBS 11777 / NBRC 106824 / NRRL Y48691)</name>
    <name type="common">Fission yeast</name>
    <dbReference type="NCBI Taxonomy" id="653667"/>
    <lineage>
        <taxon>Eukaryota</taxon>
        <taxon>Fungi</taxon>
        <taxon>Dikarya</taxon>
        <taxon>Ascomycota</taxon>
        <taxon>Taphrinomycotina</taxon>
        <taxon>Schizosaccharomycetes</taxon>
        <taxon>Schizosaccharomycetales</taxon>
        <taxon>Schizosaccharomycetaceae</taxon>
        <taxon>Schizosaccharomyces</taxon>
    </lineage>
</organism>
<evidence type="ECO:0000313" key="1">
    <source>
        <dbReference type="EMBL" id="EPY52256.1"/>
    </source>
</evidence>
<reference evidence="1 2" key="1">
    <citation type="journal article" date="2011" name="Science">
        <title>Comparative functional genomics of the fission yeasts.</title>
        <authorList>
            <person name="Rhind N."/>
            <person name="Chen Z."/>
            <person name="Yassour M."/>
            <person name="Thompson D.A."/>
            <person name="Haas B.J."/>
            <person name="Habib N."/>
            <person name="Wapinski I."/>
            <person name="Roy S."/>
            <person name="Lin M.F."/>
            <person name="Heiman D.I."/>
            <person name="Young S.K."/>
            <person name="Furuya K."/>
            <person name="Guo Y."/>
            <person name="Pidoux A."/>
            <person name="Chen H.M."/>
            <person name="Robbertse B."/>
            <person name="Goldberg J.M."/>
            <person name="Aoki K."/>
            <person name="Bayne E.H."/>
            <person name="Berlin A.M."/>
            <person name="Desjardins C.A."/>
            <person name="Dobbs E."/>
            <person name="Dukaj L."/>
            <person name="Fan L."/>
            <person name="FitzGerald M.G."/>
            <person name="French C."/>
            <person name="Gujja S."/>
            <person name="Hansen K."/>
            <person name="Keifenheim D."/>
            <person name="Levin J.Z."/>
            <person name="Mosher R.A."/>
            <person name="Mueller C.A."/>
            <person name="Pfiffner J."/>
            <person name="Priest M."/>
            <person name="Russ C."/>
            <person name="Smialowska A."/>
            <person name="Swoboda P."/>
            <person name="Sykes S.M."/>
            <person name="Vaughn M."/>
            <person name="Vengrova S."/>
            <person name="Yoder R."/>
            <person name="Zeng Q."/>
            <person name="Allshire R."/>
            <person name="Baulcombe D."/>
            <person name="Birren B.W."/>
            <person name="Brown W."/>
            <person name="Ekwall K."/>
            <person name="Kellis M."/>
            <person name="Leatherwood J."/>
            <person name="Levin H."/>
            <person name="Margalit H."/>
            <person name="Martienssen R."/>
            <person name="Nieduszynski C.A."/>
            <person name="Spatafora J.W."/>
            <person name="Friedman N."/>
            <person name="Dalgaard J.Z."/>
            <person name="Baumann P."/>
            <person name="Niki H."/>
            <person name="Regev A."/>
            <person name="Nusbaum C."/>
        </authorList>
    </citation>
    <scope>NUCLEOTIDE SEQUENCE [LARGE SCALE GENOMIC DNA]</scope>
    <source>
        <strain evidence="2">OY26 / ATCC MYA-4695 / CBS 11777 / NBRC 106824 / NRRL Y48691</strain>
    </source>
</reference>
<dbReference type="HOGENOM" id="CLU_2543896_0_0_1"/>
<accession>S9XEP1</accession>
<keyword evidence="2" id="KW-1185">Reference proteome</keyword>